<organism evidence="1 2">
    <name type="scientific">Aphis craccivora</name>
    <name type="common">Cowpea aphid</name>
    <dbReference type="NCBI Taxonomy" id="307492"/>
    <lineage>
        <taxon>Eukaryota</taxon>
        <taxon>Metazoa</taxon>
        <taxon>Ecdysozoa</taxon>
        <taxon>Arthropoda</taxon>
        <taxon>Hexapoda</taxon>
        <taxon>Insecta</taxon>
        <taxon>Pterygota</taxon>
        <taxon>Neoptera</taxon>
        <taxon>Paraneoptera</taxon>
        <taxon>Hemiptera</taxon>
        <taxon>Sternorrhyncha</taxon>
        <taxon>Aphidomorpha</taxon>
        <taxon>Aphidoidea</taxon>
        <taxon>Aphididae</taxon>
        <taxon>Aphidini</taxon>
        <taxon>Aphis</taxon>
        <taxon>Aphis</taxon>
    </lineage>
</organism>
<dbReference type="AlphaFoldDB" id="A0A6G0W1Y4"/>
<dbReference type="OrthoDB" id="10395357at2759"/>
<accession>A0A6G0W1Y4</accession>
<evidence type="ECO:0000313" key="1">
    <source>
        <dbReference type="EMBL" id="KAF0715237.1"/>
    </source>
</evidence>
<feature type="non-terminal residue" evidence="1">
    <location>
        <position position="211"/>
    </location>
</feature>
<comment type="caution">
    <text evidence="1">The sequence shown here is derived from an EMBL/GenBank/DDBJ whole genome shotgun (WGS) entry which is preliminary data.</text>
</comment>
<dbReference type="Proteomes" id="UP000478052">
    <property type="component" value="Unassembled WGS sequence"/>
</dbReference>
<protein>
    <submittedName>
        <fullName evidence="1">Uncharacterized protein</fullName>
    </submittedName>
</protein>
<name>A0A6G0W1Y4_APHCR</name>
<proteinExistence type="predicted"/>
<evidence type="ECO:0000313" key="2">
    <source>
        <dbReference type="Proteomes" id="UP000478052"/>
    </source>
</evidence>
<keyword evidence="2" id="KW-1185">Reference proteome</keyword>
<reference evidence="1 2" key="1">
    <citation type="submission" date="2019-08" db="EMBL/GenBank/DDBJ databases">
        <title>Whole genome of Aphis craccivora.</title>
        <authorList>
            <person name="Voronova N.V."/>
            <person name="Shulinski R.S."/>
            <person name="Bandarenka Y.V."/>
            <person name="Zhorov D.G."/>
            <person name="Warner D."/>
        </authorList>
    </citation>
    <scope>NUCLEOTIDE SEQUENCE [LARGE SCALE GENOMIC DNA]</scope>
    <source>
        <strain evidence="1">180601</strain>
        <tissue evidence="1">Whole Body</tissue>
    </source>
</reference>
<dbReference type="EMBL" id="VUJU01010220">
    <property type="protein sequence ID" value="KAF0715237.1"/>
    <property type="molecule type" value="Genomic_DNA"/>
</dbReference>
<gene>
    <name evidence="1" type="ORF">FWK35_00037890</name>
</gene>
<sequence>MFNDAVRKGRKPRVDKNLIFEAFVKRKHEIINEQGLISPVSSNVWKVLSEDLNYKLPSNSLYIMFYEDRHEWKSRLIKLLGLEDHVKNLIEVDQCSSSDTELSLESNKDEFIKKLFKINIHFNVFTQIKPTTVTYKDKKSRYRSYDILPSGIWTDTINDIFLKEHKLPCNFIYKRGKVSRDSRNSEHYIWFCAKCKDCGSEMEGWSDTEPK</sequence>